<dbReference type="Pfam" id="PF16093">
    <property type="entry name" value="PAC4"/>
    <property type="match status" value="1"/>
</dbReference>
<dbReference type="InterPro" id="IPR032157">
    <property type="entry name" value="PAC4"/>
</dbReference>
<dbReference type="GO" id="GO:0043248">
    <property type="term" value="P:proteasome assembly"/>
    <property type="evidence" value="ECO:0007669"/>
    <property type="project" value="InterPro"/>
</dbReference>
<dbReference type="OrthoDB" id="368507at2759"/>
<proteinExistence type="predicted"/>
<gene>
    <name evidence="2" type="primary">LOC108081791</name>
</gene>
<keyword evidence="1" id="KW-1185">Reference proteome</keyword>
<accession>A0A6P4JBU6</accession>
<sequence length="140" mass="15692">MESVAVKEFPKAAGDAGQVQEAGLFTSHCFHLDGGHVQFLGRVLKMQGSTLLIVNGREAETFDELAMAMPDRYDAKGKAISASIMGDRNQTDSSILAEKLSKRYQRQFYVSVNVQMDRLLLPLFEKALVTYMHDHLEHFV</sequence>
<dbReference type="AlphaFoldDB" id="A0A6P4JBU6"/>
<dbReference type="GeneID" id="108081791"/>
<reference evidence="1" key="1">
    <citation type="submission" date="2025-05" db="UniProtKB">
        <authorList>
            <consortium name="RefSeq"/>
        </authorList>
    </citation>
    <scope>NUCLEOTIDE SEQUENCE [LARGE SCALE GENOMIC DNA]</scope>
    <source>
        <strain evidence="1">14028-0561.14</strain>
    </source>
</reference>
<evidence type="ECO:0000313" key="2">
    <source>
        <dbReference type="RefSeq" id="XP_017032499.1"/>
    </source>
</evidence>
<organism evidence="1 2">
    <name type="scientific">Drosophila kikkawai</name>
    <name type="common">Fruit fly</name>
    <dbReference type="NCBI Taxonomy" id="30033"/>
    <lineage>
        <taxon>Eukaryota</taxon>
        <taxon>Metazoa</taxon>
        <taxon>Ecdysozoa</taxon>
        <taxon>Arthropoda</taxon>
        <taxon>Hexapoda</taxon>
        <taxon>Insecta</taxon>
        <taxon>Pterygota</taxon>
        <taxon>Neoptera</taxon>
        <taxon>Endopterygota</taxon>
        <taxon>Diptera</taxon>
        <taxon>Brachycera</taxon>
        <taxon>Muscomorpha</taxon>
        <taxon>Ephydroidea</taxon>
        <taxon>Drosophilidae</taxon>
        <taxon>Drosophila</taxon>
        <taxon>Sophophora</taxon>
    </lineage>
</organism>
<evidence type="ECO:0000313" key="1">
    <source>
        <dbReference type="Proteomes" id="UP001652661"/>
    </source>
</evidence>
<reference evidence="2" key="2">
    <citation type="submission" date="2025-08" db="UniProtKB">
        <authorList>
            <consortium name="RefSeq"/>
        </authorList>
    </citation>
    <scope>IDENTIFICATION</scope>
    <source>
        <strain evidence="2">14028-0561.14</strain>
        <tissue evidence="2">Whole fly</tissue>
    </source>
</reference>
<dbReference type="PANTHER" id="PTHR33559">
    <property type="entry name" value="PROTEASOME ASSEMBLY CHAPERONE 4"/>
    <property type="match status" value="1"/>
</dbReference>
<name>A0A6P4JBU6_DROKI</name>
<protein>
    <recommendedName>
        <fullName evidence="3">Proteasome assembly chaperone 3</fullName>
    </recommendedName>
</protein>
<dbReference type="Proteomes" id="UP001652661">
    <property type="component" value="Chromosome 2L"/>
</dbReference>
<dbReference type="RefSeq" id="XP_017032499.1">
    <property type="nucleotide sequence ID" value="XM_017177010.2"/>
</dbReference>
<dbReference type="PANTHER" id="PTHR33559:SF1">
    <property type="entry name" value="PROTEASOME ASSEMBLY CHAPERONE 4"/>
    <property type="match status" value="1"/>
</dbReference>
<evidence type="ECO:0008006" key="3">
    <source>
        <dbReference type="Google" id="ProtNLM"/>
    </source>
</evidence>